<reference evidence="2 3" key="1">
    <citation type="submission" date="2019-10" db="EMBL/GenBank/DDBJ databases">
        <authorList>
            <person name="Dong K."/>
        </authorList>
    </citation>
    <scope>NUCLEOTIDE SEQUENCE [LARGE SCALE GENOMIC DNA]</scope>
    <source>
        <strain evidence="3">dk4302</strain>
    </source>
</reference>
<evidence type="ECO:0000313" key="3">
    <source>
        <dbReference type="Proteomes" id="UP000326921"/>
    </source>
</evidence>
<evidence type="ECO:0000313" key="2">
    <source>
        <dbReference type="EMBL" id="QGA26105.1"/>
    </source>
</evidence>
<dbReference type="RefSeq" id="WP_153510632.1">
    <property type="nucleotide sequence ID" value="NZ_CP045652.1"/>
</dbReference>
<dbReference type="Proteomes" id="UP000326921">
    <property type="component" value="Chromosome"/>
</dbReference>
<evidence type="ECO:0000259" key="1">
    <source>
        <dbReference type="Pfam" id="PF08818"/>
    </source>
</evidence>
<feature type="domain" description="YdhG-like" evidence="1">
    <location>
        <begin position="130"/>
        <end position="228"/>
    </location>
</feature>
<proteinExistence type="predicted"/>
<dbReference type="Pfam" id="PF13376">
    <property type="entry name" value="OmdA"/>
    <property type="match status" value="1"/>
</dbReference>
<accession>A0A5Q0Q7S2</accession>
<protein>
    <recommendedName>
        <fullName evidence="1">YdhG-like domain-containing protein</fullName>
    </recommendedName>
</protein>
<dbReference type="Pfam" id="PF08818">
    <property type="entry name" value="DUF1801"/>
    <property type="match status" value="2"/>
</dbReference>
<feature type="domain" description="YdhG-like" evidence="1">
    <location>
        <begin position="19"/>
        <end position="112"/>
    </location>
</feature>
<dbReference type="SUPFAM" id="SSF159888">
    <property type="entry name" value="YdhG-like"/>
    <property type="match status" value="2"/>
</dbReference>
<dbReference type="InterPro" id="IPR014922">
    <property type="entry name" value="YdhG-like"/>
</dbReference>
<dbReference type="KEGG" id="sphe:GFH32_07115"/>
<gene>
    <name evidence="2" type="ORF">GFH32_07115</name>
</gene>
<sequence length="312" mass="36057">MSDTISVIDEYIAGVDPSRQALLQELRTIIRNNAPSETTETINYGMPTFRYNGNLIHFASFKNHIGLYPGSEAIEAFFGELSAYKTSKGAIQLPLDQALPEDLIKRLVAFNVSKLRDKTAPNWHKRYERWDECVELMNQLIVKTSEPLKKEFKWGTDIYTFQKKNLIGWGGFKDFFSLWFYNGVFLVDKDKHLISASEGKTKALRQWRFTDFKDMDESMILAYINESIQTIKDGKEIKPERGSAKPVDGLLKDYLEQDSEFESAFQQLTPGKQKEYIAYIEEAKQEKTKMARIDKIKPMIFAGQGLHDKYKK</sequence>
<dbReference type="AlphaFoldDB" id="A0A5Q0Q7S2"/>
<dbReference type="Gene3D" id="3.90.1150.200">
    <property type="match status" value="2"/>
</dbReference>
<dbReference type="EMBL" id="CP045652">
    <property type="protein sequence ID" value="QGA26105.1"/>
    <property type="molecule type" value="Genomic_DNA"/>
</dbReference>
<name>A0A5Q0Q7S2_9SPHI</name>
<keyword evidence="3" id="KW-1185">Reference proteome</keyword>
<organism evidence="2 3">
    <name type="scientific">Sphingobacterium zhuxiongii</name>
    <dbReference type="NCBI Taxonomy" id="2662364"/>
    <lineage>
        <taxon>Bacteria</taxon>
        <taxon>Pseudomonadati</taxon>
        <taxon>Bacteroidota</taxon>
        <taxon>Sphingobacteriia</taxon>
        <taxon>Sphingobacteriales</taxon>
        <taxon>Sphingobacteriaceae</taxon>
        <taxon>Sphingobacterium</taxon>
    </lineage>
</organism>